<organism evidence="2 3">
    <name type="scientific">Striga hermonthica</name>
    <name type="common">Purple witchweed</name>
    <name type="synonym">Buchnera hermonthica</name>
    <dbReference type="NCBI Taxonomy" id="68872"/>
    <lineage>
        <taxon>Eukaryota</taxon>
        <taxon>Viridiplantae</taxon>
        <taxon>Streptophyta</taxon>
        <taxon>Embryophyta</taxon>
        <taxon>Tracheophyta</taxon>
        <taxon>Spermatophyta</taxon>
        <taxon>Magnoliopsida</taxon>
        <taxon>eudicotyledons</taxon>
        <taxon>Gunneridae</taxon>
        <taxon>Pentapetalae</taxon>
        <taxon>asterids</taxon>
        <taxon>lamiids</taxon>
        <taxon>Lamiales</taxon>
        <taxon>Orobanchaceae</taxon>
        <taxon>Buchnereae</taxon>
        <taxon>Striga</taxon>
    </lineage>
</organism>
<keyword evidence="3" id="KW-1185">Reference proteome</keyword>
<dbReference type="InterPro" id="IPR013187">
    <property type="entry name" value="F-box-assoc_dom_typ3"/>
</dbReference>
<dbReference type="SUPFAM" id="SSF50965">
    <property type="entry name" value="Galactose oxidase, central domain"/>
    <property type="match status" value="1"/>
</dbReference>
<dbReference type="Pfam" id="PF08268">
    <property type="entry name" value="FBA_3"/>
    <property type="match status" value="1"/>
</dbReference>
<sequence>MRIHSNSTLAKLRSISKHTNLRAWSVFTGAASPPTTSSSLPDRKKGHRHKEFLVATHLEEEGVEYCRISTSDERTYKVRQLKFPDTERSTFFYPDSYCNELMLASSASYSMMHAALWNPTTDEVMSLPPSTAWRPLIEASSIIYYGLGFDPSSQDYKSDVTDVNHTIVRIMGLFNNDKLFLGDEKSEVVLWDCTTRELKYLRICVDRWFSIIAPYVARHMPIRRKNISPPCTRRDVGPRSSEVNSPHRATTKYVIDRGEFQDKLCFCHLIVEHHQKNGLVGTHSRLDFTFFKHTDYFLPIDSCRSLVLVSTTNKESDLQCALWNPTTNEVKPLPESSVPLPPYTACTEINSHAFGFDPVFLDYKVVRLLEFYDEDHDEVRDYFRAEIYSLKNDSWKEIARPSRLLVSGLSHGSLASLVYRTPDFLVTAERPFEFEVWVWNDDGSWTRVVSQIITGAAVDDVLGIFNNDKLFLRDMKGDVLVFDLLTSELTNIGSGVEPRECKWIYPYVESEESIGTYLP</sequence>
<dbReference type="InterPro" id="IPR050796">
    <property type="entry name" value="SCF_F-box_component"/>
</dbReference>
<evidence type="ECO:0000313" key="3">
    <source>
        <dbReference type="Proteomes" id="UP001153555"/>
    </source>
</evidence>
<feature type="domain" description="F-box associated beta-propeller type 3" evidence="1">
    <location>
        <begin position="261"/>
        <end position="400"/>
    </location>
</feature>
<dbReference type="OrthoDB" id="1752062at2759"/>
<dbReference type="PANTHER" id="PTHR31672:SF13">
    <property type="entry name" value="F-BOX PROTEIN CPR30-LIKE"/>
    <property type="match status" value="1"/>
</dbReference>
<accession>A0A9N7MX32</accession>
<dbReference type="AlphaFoldDB" id="A0A9N7MX32"/>
<dbReference type="EMBL" id="CACSLK010014966">
    <property type="protein sequence ID" value="CAA0816885.1"/>
    <property type="molecule type" value="Genomic_DNA"/>
</dbReference>
<gene>
    <name evidence="2" type="ORF">SHERM_16750</name>
</gene>
<comment type="caution">
    <text evidence="2">The sequence shown here is derived from an EMBL/GenBank/DDBJ whole genome shotgun (WGS) entry which is preliminary data.</text>
</comment>
<dbReference type="Proteomes" id="UP001153555">
    <property type="component" value="Unassembled WGS sequence"/>
</dbReference>
<reference evidence="2" key="1">
    <citation type="submission" date="2019-12" db="EMBL/GenBank/DDBJ databases">
        <authorList>
            <person name="Scholes J."/>
        </authorList>
    </citation>
    <scope>NUCLEOTIDE SEQUENCE</scope>
</reference>
<evidence type="ECO:0000259" key="1">
    <source>
        <dbReference type="Pfam" id="PF08268"/>
    </source>
</evidence>
<dbReference type="PANTHER" id="PTHR31672">
    <property type="entry name" value="BNACNNG10540D PROTEIN"/>
    <property type="match status" value="1"/>
</dbReference>
<protein>
    <submittedName>
        <fullName evidence="2">F-box protein CPR30</fullName>
    </submittedName>
</protein>
<name>A0A9N7MX32_STRHE</name>
<dbReference type="InterPro" id="IPR011043">
    <property type="entry name" value="Gal_Oxase/kelch_b-propeller"/>
</dbReference>
<proteinExistence type="predicted"/>
<evidence type="ECO:0000313" key="2">
    <source>
        <dbReference type="EMBL" id="CAA0816885.1"/>
    </source>
</evidence>